<gene>
    <name evidence="2" type="ORF">QLX08_001421</name>
</gene>
<keyword evidence="3" id="KW-1185">Reference proteome</keyword>
<dbReference type="AlphaFoldDB" id="A0AAW1AFH3"/>
<feature type="region of interest" description="Disordered" evidence="1">
    <location>
        <begin position="49"/>
        <end position="70"/>
    </location>
</feature>
<reference evidence="2 3" key="1">
    <citation type="submission" date="2024-05" db="EMBL/GenBank/DDBJ databases">
        <title>The nuclear and mitochondrial genome assemblies of Tetragonisca angustula (Apidae: Meliponini), a tiny yet remarkable pollinator in the Neotropics.</title>
        <authorList>
            <person name="Ferrari R."/>
            <person name="Ricardo P.C."/>
            <person name="Dias F.C."/>
            <person name="Araujo N.S."/>
            <person name="Soares D.O."/>
            <person name="Zhou Q.-S."/>
            <person name="Zhu C.-D."/>
            <person name="Coutinho L."/>
            <person name="Airas M.C."/>
            <person name="Batista T.M."/>
        </authorList>
    </citation>
    <scope>NUCLEOTIDE SEQUENCE [LARGE SCALE GENOMIC DNA]</scope>
    <source>
        <strain evidence="2">ASF017062</strain>
        <tissue evidence="2">Abdomen</tissue>
    </source>
</reference>
<accession>A0AAW1AFH3</accession>
<evidence type="ECO:0000313" key="2">
    <source>
        <dbReference type="EMBL" id="KAK9308700.1"/>
    </source>
</evidence>
<evidence type="ECO:0000256" key="1">
    <source>
        <dbReference type="SAM" id="MobiDB-lite"/>
    </source>
</evidence>
<name>A0AAW1AFH3_9HYME</name>
<comment type="caution">
    <text evidence="2">The sequence shown here is derived from an EMBL/GenBank/DDBJ whole genome shotgun (WGS) entry which is preliminary data.</text>
</comment>
<evidence type="ECO:0000313" key="3">
    <source>
        <dbReference type="Proteomes" id="UP001432146"/>
    </source>
</evidence>
<proteinExistence type="predicted"/>
<dbReference type="Proteomes" id="UP001432146">
    <property type="component" value="Unassembled WGS sequence"/>
</dbReference>
<protein>
    <submittedName>
        <fullName evidence="2">Uncharacterized protein</fullName>
    </submittedName>
</protein>
<dbReference type="EMBL" id="JAWNGG020000018">
    <property type="protein sequence ID" value="KAK9308700.1"/>
    <property type="molecule type" value="Genomic_DNA"/>
</dbReference>
<sequence length="70" mass="6565">MSSIVMLGLRTNGENLDFFGLLGGDSANVTLLRGGLLGGGGGGGGKAAISGGGGGVGREMAGDSPGLSSR</sequence>
<organism evidence="2 3">
    <name type="scientific">Tetragonisca angustula</name>
    <dbReference type="NCBI Taxonomy" id="166442"/>
    <lineage>
        <taxon>Eukaryota</taxon>
        <taxon>Metazoa</taxon>
        <taxon>Ecdysozoa</taxon>
        <taxon>Arthropoda</taxon>
        <taxon>Hexapoda</taxon>
        <taxon>Insecta</taxon>
        <taxon>Pterygota</taxon>
        <taxon>Neoptera</taxon>
        <taxon>Endopterygota</taxon>
        <taxon>Hymenoptera</taxon>
        <taxon>Apocrita</taxon>
        <taxon>Aculeata</taxon>
        <taxon>Apoidea</taxon>
        <taxon>Anthophila</taxon>
        <taxon>Apidae</taxon>
        <taxon>Tetragonisca</taxon>
    </lineage>
</organism>